<evidence type="ECO:0000256" key="1">
    <source>
        <dbReference type="ARBA" id="ARBA00008645"/>
    </source>
</evidence>
<evidence type="ECO:0000256" key="4">
    <source>
        <dbReference type="ARBA" id="ARBA00049203"/>
    </source>
</evidence>
<feature type="active site" evidence="6">
    <location>
        <position position="435"/>
    </location>
</feature>
<organism evidence="9 10">
    <name type="scientific">Macrostomum lignano</name>
    <dbReference type="NCBI Taxonomy" id="282301"/>
    <lineage>
        <taxon>Eukaryota</taxon>
        <taxon>Metazoa</taxon>
        <taxon>Spiralia</taxon>
        <taxon>Lophotrochozoa</taxon>
        <taxon>Platyhelminthes</taxon>
        <taxon>Rhabditophora</taxon>
        <taxon>Macrostomorpha</taxon>
        <taxon>Macrostomida</taxon>
        <taxon>Macrostomidae</taxon>
        <taxon>Macrostomum</taxon>
    </lineage>
</organism>
<evidence type="ECO:0000256" key="5">
    <source>
        <dbReference type="PIRNR" id="PIRNR022950"/>
    </source>
</evidence>
<reference evidence="9 10" key="1">
    <citation type="submission" date="2017-06" db="EMBL/GenBank/DDBJ databases">
        <title>A platform for efficient transgenesis in Macrostomum lignano, a flatworm model organism for stem cell research.</title>
        <authorList>
            <person name="Berezikov E."/>
        </authorList>
    </citation>
    <scope>NUCLEOTIDE SEQUENCE [LARGE SCALE GENOMIC DNA]</scope>
    <source>
        <strain evidence="9">DV1</strain>
        <tissue evidence="9">Whole organism</tissue>
    </source>
</reference>
<protein>
    <recommendedName>
        <fullName evidence="5">Protein phosphatase methylesterase 1</fullName>
        <shortName evidence="5">PME-1</shortName>
        <ecNumber evidence="5">3.1.1.-</ecNumber>
    </recommendedName>
</protein>
<evidence type="ECO:0000256" key="7">
    <source>
        <dbReference type="SAM" id="MobiDB-lite"/>
    </source>
</evidence>
<dbReference type="EC" id="3.1.1.-" evidence="5"/>
<dbReference type="InterPro" id="IPR029058">
    <property type="entry name" value="AB_hydrolase_fold"/>
</dbReference>
<evidence type="ECO:0000313" key="10">
    <source>
        <dbReference type="Proteomes" id="UP000215902"/>
    </source>
</evidence>
<dbReference type="PIRSF" id="PIRSF022950">
    <property type="entry name" value="PPase_methylesterase_euk"/>
    <property type="match status" value="1"/>
</dbReference>
<dbReference type="Proteomes" id="UP000215902">
    <property type="component" value="Unassembled WGS sequence"/>
</dbReference>
<dbReference type="OrthoDB" id="194865at2759"/>
<accession>A0A267E8K2</accession>
<dbReference type="Gene3D" id="3.40.50.1820">
    <property type="entry name" value="alpha/beta hydrolase"/>
    <property type="match status" value="1"/>
</dbReference>
<dbReference type="GO" id="GO:0051723">
    <property type="term" value="F:protein methylesterase activity"/>
    <property type="evidence" value="ECO:0007669"/>
    <property type="project" value="UniProtKB-EC"/>
</dbReference>
<dbReference type="PANTHER" id="PTHR14189:SF0">
    <property type="entry name" value="PROTEIN PHOSPHATASE METHYLESTERASE 1"/>
    <property type="match status" value="1"/>
</dbReference>
<keyword evidence="10" id="KW-1185">Reference proteome</keyword>
<dbReference type="Pfam" id="PF12697">
    <property type="entry name" value="Abhydrolase_6"/>
    <property type="match status" value="1"/>
</dbReference>
<name>A0A267E8K2_9PLAT</name>
<dbReference type="STRING" id="282301.A0A267E8K2"/>
<dbReference type="AlphaFoldDB" id="A0A267E8K2"/>
<dbReference type="InterPro" id="IPR000073">
    <property type="entry name" value="AB_hydrolase_1"/>
</dbReference>
<feature type="compositionally biased region" description="Acidic residues" evidence="7">
    <location>
        <begin position="301"/>
        <end position="312"/>
    </location>
</feature>
<comment type="caution">
    <text evidence="9">The sequence shown here is derived from an EMBL/GenBank/DDBJ whole genome shotgun (WGS) entry which is preliminary data.</text>
</comment>
<gene>
    <name evidence="9" type="ORF">BOX15_Mlig026503g3</name>
</gene>
<evidence type="ECO:0000256" key="3">
    <source>
        <dbReference type="ARBA" id="ARBA00022801"/>
    </source>
</evidence>
<dbReference type="EMBL" id="NIVC01002433">
    <property type="protein sequence ID" value="PAA57911.1"/>
    <property type="molecule type" value="Genomic_DNA"/>
</dbReference>
<dbReference type="PANTHER" id="PTHR14189">
    <property type="entry name" value="PROTEIN PHOSPHATASE METHYLESTERASE-1 RELATED"/>
    <property type="match status" value="1"/>
</dbReference>
<feature type="region of interest" description="Disordered" evidence="7">
    <location>
        <begin position="1"/>
        <end position="28"/>
    </location>
</feature>
<feature type="active site" evidence="6">
    <location>
        <position position="188"/>
    </location>
</feature>
<proteinExistence type="inferred from homology"/>
<evidence type="ECO:0000313" key="9">
    <source>
        <dbReference type="EMBL" id="PAA57911.1"/>
    </source>
</evidence>
<evidence type="ECO:0000256" key="6">
    <source>
        <dbReference type="PIRSR" id="PIRSR022950-1"/>
    </source>
</evidence>
<comment type="similarity">
    <text evidence="1 5">Belongs to the AB hydrolase superfamily.</text>
</comment>
<dbReference type="SUPFAM" id="SSF53474">
    <property type="entry name" value="alpha/beta-Hydrolases"/>
    <property type="match status" value="1"/>
</dbReference>
<feature type="region of interest" description="Disordered" evidence="7">
    <location>
        <begin position="271"/>
        <end position="363"/>
    </location>
</feature>
<feature type="domain" description="AB hydrolase-1" evidence="8">
    <location>
        <begin position="95"/>
        <end position="249"/>
    </location>
</feature>
<sequence length="472" mass="51357">MKALRGLPNRAPLPPKAPSATSQHGVNPQCFDPLPWETYFDKRDFARVERTDCSGSFCYYVKETRPEDAANAAHNDMPASPGGISAPPVQSPPLVFLLHGGGFSGLSWAAMSASLVGKVVCRCVSFDIRGHGDSVFDEKSPEDDGRHNDMDFSLDALTNDAASVLNCLLESSDFSAHPPSGVVLIGHSMGGAIATHLAYSGLCPLPVCAIVVIDVVEGSAMEALSSMRGYLASRPSRFPSLQAAIQWCYRSGTVHNLDSARVSFPGHLKLVNPSERQQQKQKDQEEPKQPRHSVASSAITEEPEEEDEEQADSADSMQSKQQSLPGLSLRGPALLNSRSNKPPLPMAAATAADNRPSYRSAQQVDPTQPYYTWRIDLSSTESHWSGWFHGMSRKFLEVPAAKMLLLAGVDRLDRELTVGQMQGKFQMQLLHRSGHAVHEDHPEHVAEVLASFLVRHKLARALADFHPAPPGC</sequence>
<evidence type="ECO:0000256" key="2">
    <source>
        <dbReference type="ARBA" id="ARBA00022487"/>
    </source>
</evidence>
<comment type="function">
    <text evidence="5">Demethylates proteins that have been reversibly carboxymethylated.</text>
</comment>
<keyword evidence="2 5" id="KW-0719">Serine esterase</keyword>
<feature type="compositionally biased region" description="Basic and acidic residues" evidence="7">
    <location>
        <begin position="277"/>
        <end position="289"/>
    </location>
</feature>
<keyword evidence="3 5" id="KW-0378">Hydrolase</keyword>
<dbReference type="InterPro" id="IPR016812">
    <property type="entry name" value="PPase_methylesterase_euk"/>
</dbReference>
<feature type="active site" evidence="6">
    <location>
        <position position="214"/>
    </location>
</feature>
<evidence type="ECO:0000259" key="8">
    <source>
        <dbReference type="Pfam" id="PF12697"/>
    </source>
</evidence>
<comment type="catalytic activity">
    <reaction evidence="4">
        <text>[phosphatase 2A protein]-C-terminal L-leucine methyl ester + H2O = [phosphatase 2A protein]-C-terminal L-leucine + methanol + H(+)</text>
        <dbReference type="Rhea" id="RHEA:48548"/>
        <dbReference type="Rhea" id="RHEA-COMP:12134"/>
        <dbReference type="Rhea" id="RHEA-COMP:12135"/>
        <dbReference type="ChEBI" id="CHEBI:15377"/>
        <dbReference type="ChEBI" id="CHEBI:15378"/>
        <dbReference type="ChEBI" id="CHEBI:17790"/>
        <dbReference type="ChEBI" id="CHEBI:90516"/>
        <dbReference type="ChEBI" id="CHEBI:90517"/>
        <dbReference type="EC" id="3.1.1.89"/>
    </reaction>
</comment>